<feature type="transmembrane region" description="Helical" evidence="1">
    <location>
        <begin position="187"/>
        <end position="206"/>
    </location>
</feature>
<dbReference type="SMART" id="SM00267">
    <property type="entry name" value="GGDEF"/>
    <property type="match status" value="1"/>
</dbReference>
<evidence type="ECO:0000259" key="3">
    <source>
        <dbReference type="PROSITE" id="PS50883"/>
    </source>
</evidence>
<feature type="transmembrane region" description="Helical" evidence="1">
    <location>
        <begin position="7"/>
        <end position="23"/>
    </location>
</feature>
<dbReference type="GO" id="GO:0006355">
    <property type="term" value="P:regulation of DNA-templated transcription"/>
    <property type="evidence" value="ECO:0007669"/>
    <property type="project" value="InterPro"/>
</dbReference>
<dbReference type="Pfam" id="PF00563">
    <property type="entry name" value="EAL"/>
    <property type="match status" value="1"/>
</dbReference>
<name>A0A6F8YYM2_9ACTN</name>
<evidence type="ECO:0008006" key="7">
    <source>
        <dbReference type="Google" id="ProtNLM"/>
    </source>
</evidence>
<dbReference type="KEGG" id="psuu:Psuf_085930"/>
<dbReference type="CDD" id="cd00130">
    <property type="entry name" value="PAS"/>
    <property type="match status" value="1"/>
</dbReference>
<dbReference type="SMART" id="SM00091">
    <property type="entry name" value="PAS"/>
    <property type="match status" value="1"/>
</dbReference>
<dbReference type="InterPro" id="IPR043128">
    <property type="entry name" value="Rev_trsase/Diguanyl_cyclase"/>
</dbReference>
<dbReference type="InterPro" id="IPR029787">
    <property type="entry name" value="Nucleotide_cyclase"/>
</dbReference>
<reference evidence="5 6" key="1">
    <citation type="submission" date="2020-03" db="EMBL/GenBank/DDBJ databases">
        <title>Whole genome shotgun sequence of Phytohabitans suffuscus NBRC 105367.</title>
        <authorList>
            <person name="Komaki H."/>
            <person name="Tamura T."/>
        </authorList>
    </citation>
    <scope>NUCLEOTIDE SEQUENCE [LARGE SCALE GENOMIC DNA]</scope>
    <source>
        <strain evidence="5 6">NBRC 105367</strain>
    </source>
</reference>
<dbReference type="RefSeq" id="WP_173164185.1">
    <property type="nucleotide sequence ID" value="NZ_AP022871.1"/>
</dbReference>
<keyword evidence="1" id="KW-1133">Transmembrane helix</keyword>
<evidence type="ECO:0000313" key="5">
    <source>
        <dbReference type="EMBL" id="BCB91280.1"/>
    </source>
</evidence>
<dbReference type="InterPro" id="IPR052155">
    <property type="entry name" value="Biofilm_reg_signaling"/>
</dbReference>
<dbReference type="InterPro" id="IPR000160">
    <property type="entry name" value="GGDEF_dom"/>
</dbReference>
<feature type="transmembrane region" description="Helical" evidence="1">
    <location>
        <begin position="285"/>
        <end position="305"/>
    </location>
</feature>
<dbReference type="Pfam" id="PF00989">
    <property type="entry name" value="PAS"/>
    <property type="match status" value="1"/>
</dbReference>
<gene>
    <name evidence="5" type="ORF">Psuf_085930</name>
</gene>
<dbReference type="Proteomes" id="UP000503011">
    <property type="component" value="Chromosome"/>
</dbReference>
<evidence type="ECO:0000313" key="6">
    <source>
        <dbReference type="Proteomes" id="UP000503011"/>
    </source>
</evidence>
<feature type="transmembrane region" description="Helical" evidence="1">
    <location>
        <begin position="226"/>
        <end position="245"/>
    </location>
</feature>
<feature type="transmembrane region" description="Helical" evidence="1">
    <location>
        <begin position="59"/>
        <end position="78"/>
    </location>
</feature>
<sequence>MSSRRTIAAFAAVMIVLTAVYYARPGWHIAIWTAIGTASAVAIAVGVARNRPRRKLPWLLLSAGIFAFAMGDTTYLFLTDVLGQPQPFPSLADLIYLGLFFPLGAGGMIGLARTSAAGRDRASLLDALALTVGLGLLSWLFLIDPYVHADDLTWLQKAISIAYPLFDVLVLAILTRIVISVRLRPSVLLMAIGGLGLLVADVLYGFSRLGVGASWLMGGPIDLGWIVFYAAWGLAALHPSMVVLTDPRAPARSGLTVRRVVLLALSTLVAPAVLIVQAVRGDDRYVGVGALVAAVMFLLVLARLYGAVSGYRGVVSRERALREAGAALVSANDVGEVTGAVQAAVGRLLPAGIAHRVVLALDEPEPGAAATPAGSGIQLVYTATLGADLASRLGHIEVAAKCPLVVTRKAAGDPYLGTLFVAAEETTLATLREAIEVLASQAALALDRIGLAWEITRRRSEEYFRTLVQNNSDVILILDAGDRIRYASPSAAAMFGADPVPGTPVLDLLDPASRMVARRMLNLLRTGERGMTQDDWVAVGPDDDRVQVEASCRDLRADPTVAGLVLTLRDVTERRRLEQELTHRAFHDSLTGLANRVLFHDRVQQALARADRNGTMVGVLFIDLDDFKVINDTMGHACGDELLVAASRRLTAELAAGDTAARLGGDEFAALVEDARDPQEVELVAQRVVAAFGKPYLVGDSVVNGPASIGIATTAEAIDGDDLLRQADLALYVAKGAGKGQWRRYQAALHNQVLDRLELRAELDQAIAERSFVLQYQPIVDLRDGAASGLEALVRWQHPTRGLLGPGRFIDVAEESGLIVPIGDWVIEQALTDAAAWCGDRPDEDGPYVSINVSARQFSDPGFVDRVLRRLAVAGLPADRLVLEITETLLLRDDERVRHDLARLRHAGIRVAIDDFGTGYSSLSYLRKVPADILKIEKSFIDAVSTQPQQRALVEGILRLAHTLGLTVVAEGIEEEADRTALVAAGCRFGQGYLFCRPMDHPDVLTWLADAQVAA</sequence>
<feature type="transmembrane region" description="Helical" evidence="1">
    <location>
        <begin position="124"/>
        <end position="142"/>
    </location>
</feature>
<dbReference type="NCBIfam" id="TIGR00254">
    <property type="entry name" value="GGDEF"/>
    <property type="match status" value="1"/>
</dbReference>
<dbReference type="SUPFAM" id="SSF55785">
    <property type="entry name" value="PYP-like sensor domain (PAS domain)"/>
    <property type="match status" value="1"/>
</dbReference>
<proteinExistence type="predicted"/>
<keyword evidence="1" id="KW-0812">Transmembrane</keyword>
<feature type="transmembrane region" description="Helical" evidence="1">
    <location>
        <begin position="154"/>
        <end position="175"/>
    </location>
</feature>
<feature type="domain" description="EAL" evidence="3">
    <location>
        <begin position="756"/>
        <end position="1012"/>
    </location>
</feature>
<feature type="domain" description="PAS" evidence="2">
    <location>
        <begin position="460"/>
        <end position="496"/>
    </location>
</feature>
<dbReference type="InterPro" id="IPR035965">
    <property type="entry name" value="PAS-like_dom_sf"/>
</dbReference>
<dbReference type="CDD" id="cd01948">
    <property type="entry name" value="EAL"/>
    <property type="match status" value="1"/>
</dbReference>
<dbReference type="PROSITE" id="PS50883">
    <property type="entry name" value="EAL"/>
    <property type="match status" value="1"/>
</dbReference>
<dbReference type="Gene3D" id="3.20.20.450">
    <property type="entry name" value="EAL domain"/>
    <property type="match status" value="1"/>
</dbReference>
<dbReference type="EMBL" id="AP022871">
    <property type="protein sequence ID" value="BCB91280.1"/>
    <property type="molecule type" value="Genomic_DNA"/>
</dbReference>
<dbReference type="InterPro" id="IPR035919">
    <property type="entry name" value="EAL_sf"/>
</dbReference>
<evidence type="ECO:0000259" key="2">
    <source>
        <dbReference type="PROSITE" id="PS50112"/>
    </source>
</evidence>
<dbReference type="SUPFAM" id="SSF55073">
    <property type="entry name" value="Nucleotide cyclase"/>
    <property type="match status" value="1"/>
</dbReference>
<dbReference type="CDD" id="cd01949">
    <property type="entry name" value="GGDEF"/>
    <property type="match status" value="1"/>
</dbReference>
<dbReference type="PROSITE" id="PS50887">
    <property type="entry name" value="GGDEF"/>
    <property type="match status" value="1"/>
</dbReference>
<dbReference type="Pfam" id="PF00990">
    <property type="entry name" value="GGDEF"/>
    <property type="match status" value="1"/>
</dbReference>
<keyword evidence="6" id="KW-1185">Reference proteome</keyword>
<dbReference type="NCBIfam" id="TIGR00229">
    <property type="entry name" value="sensory_box"/>
    <property type="match status" value="1"/>
</dbReference>
<dbReference type="SMART" id="SM00052">
    <property type="entry name" value="EAL"/>
    <property type="match status" value="1"/>
</dbReference>
<dbReference type="AlphaFoldDB" id="A0A6F8YYM2"/>
<evidence type="ECO:0000259" key="4">
    <source>
        <dbReference type="PROSITE" id="PS50887"/>
    </source>
</evidence>
<organism evidence="5 6">
    <name type="scientific">Phytohabitans suffuscus</name>
    <dbReference type="NCBI Taxonomy" id="624315"/>
    <lineage>
        <taxon>Bacteria</taxon>
        <taxon>Bacillati</taxon>
        <taxon>Actinomycetota</taxon>
        <taxon>Actinomycetes</taxon>
        <taxon>Micromonosporales</taxon>
        <taxon>Micromonosporaceae</taxon>
    </lineage>
</organism>
<feature type="domain" description="GGDEF" evidence="4">
    <location>
        <begin position="615"/>
        <end position="747"/>
    </location>
</feature>
<dbReference type="PANTHER" id="PTHR44757:SF2">
    <property type="entry name" value="BIOFILM ARCHITECTURE MAINTENANCE PROTEIN MBAA"/>
    <property type="match status" value="1"/>
</dbReference>
<evidence type="ECO:0000256" key="1">
    <source>
        <dbReference type="SAM" id="Phobius"/>
    </source>
</evidence>
<reference evidence="5 6" key="2">
    <citation type="submission" date="2020-03" db="EMBL/GenBank/DDBJ databases">
        <authorList>
            <person name="Ichikawa N."/>
            <person name="Kimura A."/>
            <person name="Kitahashi Y."/>
            <person name="Uohara A."/>
        </authorList>
    </citation>
    <scope>NUCLEOTIDE SEQUENCE [LARGE SCALE GENOMIC DNA]</scope>
    <source>
        <strain evidence="5 6">NBRC 105367</strain>
    </source>
</reference>
<dbReference type="InterPro" id="IPR000014">
    <property type="entry name" value="PAS"/>
</dbReference>
<feature type="transmembrane region" description="Helical" evidence="1">
    <location>
        <begin position="29"/>
        <end position="47"/>
    </location>
</feature>
<feature type="transmembrane region" description="Helical" evidence="1">
    <location>
        <begin position="94"/>
        <end position="112"/>
    </location>
</feature>
<dbReference type="InterPro" id="IPR001633">
    <property type="entry name" value="EAL_dom"/>
</dbReference>
<dbReference type="Gene3D" id="3.30.70.270">
    <property type="match status" value="1"/>
</dbReference>
<keyword evidence="1" id="KW-0472">Membrane</keyword>
<accession>A0A6F8YYM2</accession>
<dbReference type="PANTHER" id="PTHR44757">
    <property type="entry name" value="DIGUANYLATE CYCLASE DGCP"/>
    <property type="match status" value="1"/>
</dbReference>
<protein>
    <recommendedName>
        <fullName evidence="7">GGDEF domain-containing protein</fullName>
    </recommendedName>
</protein>
<dbReference type="PROSITE" id="PS50112">
    <property type="entry name" value="PAS"/>
    <property type="match status" value="1"/>
</dbReference>
<dbReference type="Gene3D" id="3.30.450.20">
    <property type="entry name" value="PAS domain"/>
    <property type="match status" value="1"/>
</dbReference>
<dbReference type="InterPro" id="IPR013767">
    <property type="entry name" value="PAS_fold"/>
</dbReference>
<dbReference type="SUPFAM" id="SSF141868">
    <property type="entry name" value="EAL domain-like"/>
    <property type="match status" value="1"/>
</dbReference>